<gene>
    <name evidence="1" type="ORF">SAMN05216466_12192</name>
</gene>
<reference evidence="1 2" key="1">
    <citation type="submission" date="2016-10" db="EMBL/GenBank/DDBJ databases">
        <authorList>
            <person name="de Groot N.N."/>
        </authorList>
    </citation>
    <scope>NUCLEOTIDE SEQUENCE [LARGE SCALE GENOMIC DNA]</scope>
    <source>
        <strain evidence="1 2">LMG 2247</strain>
    </source>
</reference>
<organism evidence="1 2">
    <name type="scientific">Paraburkholderia phenazinium</name>
    <dbReference type="NCBI Taxonomy" id="60549"/>
    <lineage>
        <taxon>Bacteria</taxon>
        <taxon>Pseudomonadati</taxon>
        <taxon>Pseudomonadota</taxon>
        <taxon>Betaproteobacteria</taxon>
        <taxon>Burkholderiales</taxon>
        <taxon>Burkholderiaceae</taxon>
        <taxon>Paraburkholderia</taxon>
    </lineage>
</organism>
<evidence type="ECO:0000313" key="1">
    <source>
        <dbReference type="EMBL" id="SDI36010.1"/>
    </source>
</evidence>
<protein>
    <submittedName>
        <fullName evidence="1">Uncharacterized protein</fullName>
    </submittedName>
</protein>
<sequence length="77" mass="8519">MHEHNTCVRRAVAITDRGRITGAGCNALLGGHPAALLAGYSVFADKNEGPDSFSYLELKSCYGRSMHRRRAWKRELA</sequence>
<accession>A0A1G8JZM3</accession>
<name>A0A1G8JZM3_9BURK</name>
<dbReference type="EMBL" id="FNCJ01000021">
    <property type="protein sequence ID" value="SDI36010.1"/>
    <property type="molecule type" value="Genomic_DNA"/>
</dbReference>
<dbReference type="Proteomes" id="UP000199706">
    <property type="component" value="Unassembled WGS sequence"/>
</dbReference>
<proteinExistence type="predicted"/>
<evidence type="ECO:0000313" key="2">
    <source>
        <dbReference type="Proteomes" id="UP000199706"/>
    </source>
</evidence>
<dbReference type="AlphaFoldDB" id="A0A1G8JZM3"/>